<comment type="caution">
    <text evidence="2">The sequence shown here is derived from an EMBL/GenBank/DDBJ whole genome shotgun (WGS) entry which is preliminary data.</text>
</comment>
<proteinExistence type="predicted"/>
<dbReference type="Proteomes" id="UP000634136">
    <property type="component" value="Unassembled WGS sequence"/>
</dbReference>
<dbReference type="AlphaFoldDB" id="A0A834WAW0"/>
<dbReference type="EMBL" id="JAAIUW010000011">
    <property type="protein sequence ID" value="KAF7810424.1"/>
    <property type="molecule type" value="Genomic_DNA"/>
</dbReference>
<organism evidence="2 3">
    <name type="scientific">Senna tora</name>
    <dbReference type="NCBI Taxonomy" id="362788"/>
    <lineage>
        <taxon>Eukaryota</taxon>
        <taxon>Viridiplantae</taxon>
        <taxon>Streptophyta</taxon>
        <taxon>Embryophyta</taxon>
        <taxon>Tracheophyta</taxon>
        <taxon>Spermatophyta</taxon>
        <taxon>Magnoliopsida</taxon>
        <taxon>eudicotyledons</taxon>
        <taxon>Gunneridae</taxon>
        <taxon>Pentapetalae</taxon>
        <taxon>rosids</taxon>
        <taxon>fabids</taxon>
        <taxon>Fabales</taxon>
        <taxon>Fabaceae</taxon>
        <taxon>Caesalpinioideae</taxon>
        <taxon>Cassia clade</taxon>
        <taxon>Senna</taxon>
    </lineage>
</organism>
<feature type="region of interest" description="Disordered" evidence="1">
    <location>
        <begin position="1"/>
        <end position="40"/>
    </location>
</feature>
<feature type="compositionally biased region" description="Basic and acidic residues" evidence="1">
    <location>
        <begin position="1"/>
        <end position="22"/>
    </location>
</feature>
<evidence type="ECO:0000313" key="3">
    <source>
        <dbReference type="Proteomes" id="UP000634136"/>
    </source>
</evidence>
<name>A0A834WAW0_9FABA</name>
<evidence type="ECO:0000313" key="2">
    <source>
        <dbReference type="EMBL" id="KAF7810424.1"/>
    </source>
</evidence>
<keyword evidence="3" id="KW-1185">Reference proteome</keyword>
<evidence type="ECO:0000256" key="1">
    <source>
        <dbReference type="SAM" id="MobiDB-lite"/>
    </source>
</evidence>
<protein>
    <submittedName>
        <fullName evidence="2">Uncharacterized protein</fullName>
    </submittedName>
</protein>
<gene>
    <name evidence="2" type="ORF">G2W53_037167</name>
</gene>
<reference evidence="2" key="1">
    <citation type="submission" date="2020-09" db="EMBL/GenBank/DDBJ databases">
        <title>Genome-Enabled Discovery of Anthraquinone Biosynthesis in Senna tora.</title>
        <authorList>
            <person name="Kang S.-H."/>
            <person name="Pandey R.P."/>
            <person name="Lee C.-M."/>
            <person name="Sim J.-S."/>
            <person name="Jeong J.-T."/>
            <person name="Choi B.-S."/>
            <person name="Jung M."/>
            <person name="Ginzburg D."/>
            <person name="Zhao K."/>
            <person name="Won S.Y."/>
            <person name="Oh T.-J."/>
            <person name="Yu Y."/>
            <person name="Kim N.-H."/>
            <person name="Lee O.R."/>
            <person name="Lee T.-H."/>
            <person name="Bashyal P."/>
            <person name="Kim T.-S."/>
            <person name="Lee W.-H."/>
            <person name="Kawkins C."/>
            <person name="Kim C.-K."/>
            <person name="Kim J.S."/>
            <person name="Ahn B.O."/>
            <person name="Rhee S.Y."/>
            <person name="Sohng J.K."/>
        </authorList>
    </citation>
    <scope>NUCLEOTIDE SEQUENCE</scope>
    <source>
        <tissue evidence="2">Leaf</tissue>
    </source>
</reference>
<accession>A0A834WAW0</accession>
<sequence>MHTKNKESKNRESKTAENEADLHSMLQQPSRANPSFPFVPEEGIEASEGGIWEMVVLRTDHTTLRRCLIEATFVPHRLSPFPTSAHLSRVPWNCADA</sequence>